<evidence type="ECO:0000313" key="1">
    <source>
        <dbReference type="EMBL" id="KAH7691851.1"/>
    </source>
</evidence>
<proteinExistence type="predicted"/>
<keyword evidence="2" id="KW-1185">Reference proteome</keyword>
<name>A0ACB7WT32_DIOAL</name>
<evidence type="ECO:0000313" key="2">
    <source>
        <dbReference type="Proteomes" id="UP000827976"/>
    </source>
</evidence>
<dbReference type="Proteomes" id="UP000827976">
    <property type="component" value="Chromosome 1"/>
</dbReference>
<sequence length="101" mass="11945">MASGNFPLKRLLERFKKRNPCSLERSRIWRDESFDNFSGITPLNKFEFKQRITNDERFSPIHAGLLLERLFLPMSSATNLFAFFNEKGRFPDRPLLCKCKD</sequence>
<organism evidence="1 2">
    <name type="scientific">Dioscorea alata</name>
    <name type="common">Purple yam</name>
    <dbReference type="NCBI Taxonomy" id="55571"/>
    <lineage>
        <taxon>Eukaryota</taxon>
        <taxon>Viridiplantae</taxon>
        <taxon>Streptophyta</taxon>
        <taxon>Embryophyta</taxon>
        <taxon>Tracheophyta</taxon>
        <taxon>Spermatophyta</taxon>
        <taxon>Magnoliopsida</taxon>
        <taxon>Liliopsida</taxon>
        <taxon>Dioscoreales</taxon>
        <taxon>Dioscoreaceae</taxon>
        <taxon>Dioscorea</taxon>
    </lineage>
</organism>
<protein>
    <submittedName>
        <fullName evidence="1">Uncharacterized protein</fullName>
    </submittedName>
</protein>
<dbReference type="EMBL" id="CM037011">
    <property type="protein sequence ID" value="KAH7691851.1"/>
    <property type="molecule type" value="Genomic_DNA"/>
</dbReference>
<gene>
    <name evidence="1" type="ORF">IHE45_01G025000</name>
</gene>
<comment type="caution">
    <text evidence="1">The sequence shown here is derived from an EMBL/GenBank/DDBJ whole genome shotgun (WGS) entry which is preliminary data.</text>
</comment>
<reference evidence="2" key="1">
    <citation type="journal article" date="2022" name="Nat. Commun.">
        <title>Chromosome evolution and the genetic basis of agronomically important traits in greater yam.</title>
        <authorList>
            <person name="Bredeson J.V."/>
            <person name="Lyons J.B."/>
            <person name="Oniyinde I.O."/>
            <person name="Okereke N.R."/>
            <person name="Kolade O."/>
            <person name="Nnabue I."/>
            <person name="Nwadili C.O."/>
            <person name="Hribova E."/>
            <person name="Parker M."/>
            <person name="Nwogha J."/>
            <person name="Shu S."/>
            <person name="Carlson J."/>
            <person name="Kariba R."/>
            <person name="Muthemba S."/>
            <person name="Knop K."/>
            <person name="Barton G.J."/>
            <person name="Sherwood A.V."/>
            <person name="Lopez-Montes A."/>
            <person name="Asiedu R."/>
            <person name="Jamnadass R."/>
            <person name="Muchugi A."/>
            <person name="Goodstein D."/>
            <person name="Egesi C.N."/>
            <person name="Featherston J."/>
            <person name="Asfaw A."/>
            <person name="Simpson G.G."/>
            <person name="Dolezel J."/>
            <person name="Hendre P.S."/>
            <person name="Van Deynze A."/>
            <person name="Kumar P.L."/>
            <person name="Obidiegwu J.E."/>
            <person name="Bhattacharjee R."/>
            <person name="Rokhsar D.S."/>
        </authorList>
    </citation>
    <scope>NUCLEOTIDE SEQUENCE [LARGE SCALE GENOMIC DNA]</scope>
    <source>
        <strain evidence="2">cv. TDa95/00328</strain>
    </source>
</reference>
<accession>A0ACB7WT32</accession>